<protein>
    <recommendedName>
        <fullName evidence="8">Peptidase A1 domain-containing protein</fullName>
    </recommendedName>
</protein>
<dbReference type="PANTHER" id="PTHR47965:SF12">
    <property type="entry name" value="ASPARTIC PROTEINASE 3-RELATED"/>
    <property type="match status" value="1"/>
</dbReference>
<comment type="similarity">
    <text evidence="1">Belongs to the peptidase A1 family.</text>
</comment>
<accession>A0ABR3ZQ74</accession>
<reference evidence="9 10" key="1">
    <citation type="journal article" date="2024" name="IMA Fungus">
        <title>IMA Genome - F19 : A genome assembly and annotation guide to empower mycologists, including annotated draft genome sequences of Ceratocystis pirilliformis, Diaporthe australafricana, Fusarium ophioides, Paecilomyces lecythidis, and Sporothrix stenoceras.</title>
        <authorList>
            <person name="Aylward J."/>
            <person name="Wilson A.M."/>
            <person name="Visagie C.M."/>
            <person name="Spraker J."/>
            <person name="Barnes I."/>
            <person name="Buitendag C."/>
            <person name="Ceriani C."/>
            <person name="Del Mar Angel L."/>
            <person name="du Plessis D."/>
            <person name="Fuchs T."/>
            <person name="Gasser K."/>
            <person name="Kramer D."/>
            <person name="Li W."/>
            <person name="Munsamy K."/>
            <person name="Piso A."/>
            <person name="Price J.L."/>
            <person name="Sonnekus B."/>
            <person name="Thomas C."/>
            <person name="van der Nest A."/>
            <person name="van Dijk A."/>
            <person name="van Heerden A."/>
            <person name="van Vuuren N."/>
            <person name="Yilmaz N."/>
            <person name="Duong T.A."/>
            <person name="van der Merwe N.A."/>
            <person name="Wingfield M.J."/>
            <person name="Wingfield B.D."/>
        </authorList>
    </citation>
    <scope>NUCLEOTIDE SEQUENCE [LARGE SCALE GENOMIC DNA]</scope>
    <source>
        <strain evidence="9 10">CMW 5346</strain>
    </source>
</reference>
<dbReference type="Pfam" id="PF00026">
    <property type="entry name" value="Asp"/>
    <property type="match status" value="1"/>
</dbReference>
<feature type="domain" description="Peptidase A1" evidence="8">
    <location>
        <begin position="85"/>
        <end position="452"/>
    </location>
</feature>
<evidence type="ECO:0000256" key="3">
    <source>
        <dbReference type="ARBA" id="ARBA00022729"/>
    </source>
</evidence>
<proteinExistence type="inferred from homology"/>
<evidence type="ECO:0000256" key="7">
    <source>
        <dbReference type="SAM" id="SignalP"/>
    </source>
</evidence>
<name>A0ABR3ZQ74_9PEZI</name>
<keyword evidence="6" id="KW-0865">Zymogen</keyword>
<dbReference type="Proteomes" id="UP001583186">
    <property type="component" value="Unassembled WGS sequence"/>
</dbReference>
<dbReference type="SUPFAM" id="SSF50630">
    <property type="entry name" value="Acid proteases"/>
    <property type="match status" value="1"/>
</dbReference>
<evidence type="ECO:0000256" key="6">
    <source>
        <dbReference type="ARBA" id="ARBA00023145"/>
    </source>
</evidence>
<feature type="chain" id="PRO_5046106648" description="Peptidase A1 domain-containing protein" evidence="7">
    <location>
        <begin position="17"/>
        <end position="482"/>
    </location>
</feature>
<dbReference type="InterPro" id="IPR021109">
    <property type="entry name" value="Peptidase_aspartic_dom_sf"/>
</dbReference>
<dbReference type="EMBL" id="JAWCUI010000003">
    <property type="protein sequence ID" value="KAL1902806.1"/>
    <property type="molecule type" value="Genomic_DNA"/>
</dbReference>
<dbReference type="Gene3D" id="2.40.70.10">
    <property type="entry name" value="Acid Proteases"/>
    <property type="match status" value="2"/>
</dbReference>
<evidence type="ECO:0000259" key="8">
    <source>
        <dbReference type="PROSITE" id="PS51767"/>
    </source>
</evidence>
<gene>
    <name evidence="9" type="ORF">Sste5346_000717</name>
</gene>
<organism evidence="9 10">
    <name type="scientific">Sporothrix stenoceras</name>
    <dbReference type="NCBI Taxonomy" id="5173"/>
    <lineage>
        <taxon>Eukaryota</taxon>
        <taxon>Fungi</taxon>
        <taxon>Dikarya</taxon>
        <taxon>Ascomycota</taxon>
        <taxon>Pezizomycotina</taxon>
        <taxon>Sordariomycetes</taxon>
        <taxon>Sordariomycetidae</taxon>
        <taxon>Ophiostomatales</taxon>
        <taxon>Ophiostomataceae</taxon>
        <taxon>Sporothrix</taxon>
    </lineage>
</organism>
<evidence type="ECO:0000313" key="10">
    <source>
        <dbReference type="Proteomes" id="UP001583186"/>
    </source>
</evidence>
<evidence type="ECO:0000256" key="4">
    <source>
        <dbReference type="ARBA" id="ARBA00022750"/>
    </source>
</evidence>
<evidence type="ECO:0000313" key="9">
    <source>
        <dbReference type="EMBL" id="KAL1902806.1"/>
    </source>
</evidence>
<comment type="caution">
    <text evidence="9">The sequence shown here is derived from an EMBL/GenBank/DDBJ whole genome shotgun (WGS) entry which is preliminary data.</text>
</comment>
<keyword evidence="3 7" id="KW-0732">Signal</keyword>
<sequence length="482" mass="50964">MKSLASLLLALPLAVAVPTTPRSSPPTPNGIVSMPLRKVVGPQTNTASGARRMALMKPATANKAALSSAASGPPRQSLIDRNEYYLADFAIGTPPQPVSLLVDTGAWVTWVNPFCDRALRQQECSELPVYNMSLSNPPPTPVHALDQIVYYGDVSIGASLEGYSDVFTWGNSTSVKQSFGVANDTVGISTGILALGPDGFDGFNSAVSNFSVVANLAAQNVIASRVFSLAFGRGLAVASWAAAQHVGHLVFGGVDRNLFKGPLVKSPILPRDANVDGWRYWLAVTEVRLNKPAGNSTGVKSMRSMSTTSTVVPSGNASYMIDSGTTGVYVPRSAYDIILAETNMTRNPLRYEGFPDVDCSMADQPGSLSFTFAPTKEAAAANRTGITIDVPYKAFIHPERNLITNDTSMCFFALSSGGPAYDDGDAFPILGVEFFKAAYAVFDWDNQEISLAQGASCGNGETDLVPVGKTPNAVPNVNGNCK</sequence>
<dbReference type="PROSITE" id="PS51767">
    <property type="entry name" value="PEPTIDASE_A1"/>
    <property type="match status" value="1"/>
</dbReference>
<keyword evidence="10" id="KW-1185">Reference proteome</keyword>
<keyword evidence="2" id="KW-0645">Protease</keyword>
<dbReference type="InterPro" id="IPR001461">
    <property type="entry name" value="Aspartic_peptidase_A1"/>
</dbReference>
<dbReference type="PRINTS" id="PR00792">
    <property type="entry name" value="PEPSIN"/>
</dbReference>
<dbReference type="InterPro" id="IPR033121">
    <property type="entry name" value="PEPTIDASE_A1"/>
</dbReference>
<feature type="signal peptide" evidence="7">
    <location>
        <begin position="1"/>
        <end position="16"/>
    </location>
</feature>
<evidence type="ECO:0000256" key="1">
    <source>
        <dbReference type="ARBA" id="ARBA00007447"/>
    </source>
</evidence>
<evidence type="ECO:0000256" key="2">
    <source>
        <dbReference type="ARBA" id="ARBA00022670"/>
    </source>
</evidence>
<dbReference type="PANTHER" id="PTHR47965">
    <property type="entry name" value="ASPARTYL PROTEASE-RELATED"/>
    <property type="match status" value="1"/>
</dbReference>
<keyword evidence="5" id="KW-0378">Hydrolase</keyword>
<evidence type="ECO:0000256" key="5">
    <source>
        <dbReference type="ARBA" id="ARBA00022801"/>
    </source>
</evidence>
<keyword evidence="4" id="KW-0064">Aspartyl protease</keyword>